<reference evidence="2" key="1">
    <citation type="submission" date="2014-03" db="EMBL/GenBank/DDBJ databases">
        <authorList>
            <person name="Zhang G."/>
            <person name="Zhu L."/>
            <person name="Fang P."/>
        </authorList>
    </citation>
    <scope>NUCLEOTIDE SEQUENCE</scope>
    <source>
        <strain evidence="2">NS1</strain>
        <plasmid evidence="2">pNSL1</plasmid>
    </source>
</reference>
<evidence type="ECO:0000256" key="1">
    <source>
        <dbReference type="SAM" id="MobiDB-lite"/>
    </source>
</evidence>
<feature type="region of interest" description="Disordered" evidence="1">
    <location>
        <begin position="38"/>
        <end position="65"/>
    </location>
</feature>
<geneLocation type="plasmid" evidence="2">
    <name>pNSL1</name>
</geneLocation>
<name>A0A097SPS5_9NOCA</name>
<proteinExistence type="predicted"/>
<dbReference type="EMBL" id="KJ605395">
    <property type="protein sequence ID" value="AIU93533.1"/>
    <property type="molecule type" value="Genomic_DNA"/>
</dbReference>
<feature type="compositionally biased region" description="Polar residues" evidence="1">
    <location>
        <begin position="56"/>
        <end position="65"/>
    </location>
</feature>
<evidence type="ECO:0000313" key="2">
    <source>
        <dbReference type="EMBL" id="AIU93533.1"/>
    </source>
</evidence>
<keyword evidence="2" id="KW-0614">Plasmid</keyword>
<accession>A0A097SPS5</accession>
<protein>
    <submittedName>
        <fullName evidence="2">Uncharacterized protein</fullName>
    </submittedName>
</protein>
<sequence>MSLARRLFPGCHEPPGRTAVTVSPLPASESLRRSAVHCGKRSIRQPASSKKALPQQERTTGSPATNLQQVCTNSCRPIASMPSILLFSSLFQASGRATTCKPLSRIANSSLCCRYSRGSLVIPSSRSSRPLVKRPGGFAEIRAEHLHDQSRAGLMRRSESGSSPGSWDLVNWTAIKSFWVLAGAATLTDYETVRRLRPRLATGNRGARDGRWDVTERHTVSSEVNRETYVAPSAPR</sequence>
<gene>
    <name evidence="2" type="ORF">LRS1606.99</name>
</gene>
<organism evidence="2">
    <name type="scientific">Rhodococcus sp. NS1</name>
    <dbReference type="NCBI Taxonomy" id="402236"/>
    <lineage>
        <taxon>Bacteria</taxon>
        <taxon>Bacillati</taxon>
        <taxon>Actinomycetota</taxon>
        <taxon>Actinomycetes</taxon>
        <taxon>Mycobacteriales</taxon>
        <taxon>Nocardiaceae</taxon>
        <taxon>Rhodococcus</taxon>
    </lineage>
</organism>
<dbReference type="AlphaFoldDB" id="A0A097SPS5"/>